<dbReference type="OrthoDB" id="10651373at2759"/>
<protein>
    <submittedName>
        <fullName evidence="1">Uncharacterized protein</fullName>
    </submittedName>
</protein>
<accession>A0A9W8GTS2</accession>
<sequence>MNNDLHGVFGDLRATNDAEGGGIVEPLAQARLLEKRSTEARSGVRAAPYSRPRLLAEVPRQLGHIWRPTIRVNLTGGSYLYNPLHIILVNEHNRRVKEARAPTCPIAQQGFNVRNTGAPPTPPVIAEQAPLQTFPEELHWEYILTNALISQGKTISEID</sequence>
<dbReference type="Proteomes" id="UP001140011">
    <property type="component" value="Unassembled WGS sequence"/>
</dbReference>
<evidence type="ECO:0000313" key="2">
    <source>
        <dbReference type="Proteomes" id="UP001140011"/>
    </source>
</evidence>
<reference evidence="1" key="1">
    <citation type="submission" date="2022-07" db="EMBL/GenBank/DDBJ databases">
        <title>Phylogenomic reconstructions and comparative analyses of Kickxellomycotina fungi.</title>
        <authorList>
            <person name="Reynolds N.K."/>
            <person name="Stajich J.E."/>
            <person name="Barry K."/>
            <person name="Grigoriev I.V."/>
            <person name="Crous P."/>
            <person name="Smith M.E."/>
        </authorList>
    </citation>
    <scope>NUCLEOTIDE SEQUENCE</scope>
    <source>
        <strain evidence="1">BCRC 34297</strain>
    </source>
</reference>
<organism evidence="1 2">
    <name type="scientific">Coemansia pectinata</name>
    <dbReference type="NCBI Taxonomy" id="1052879"/>
    <lineage>
        <taxon>Eukaryota</taxon>
        <taxon>Fungi</taxon>
        <taxon>Fungi incertae sedis</taxon>
        <taxon>Zoopagomycota</taxon>
        <taxon>Kickxellomycotina</taxon>
        <taxon>Kickxellomycetes</taxon>
        <taxon>Kickxellales</taxon>
        <taxon>Kickxellaceae</taxon>
        <taxon>Coemansia</taxon>
    </lineage>
</organism>
<proteinExistence type="predicted"/>
<gene>
    <name evidence="1" type="ORF">GGI19_005641</name>
</gene>
<evidence type="ECO:0000313" key="1">
    <source>
        <dbReference type="EMBL" id="KAJ2749482.1"/>
    </source>
</evidence>
<keyword evidence="2" id="KW-1185">Reference proteome</keyword>
<comment type="caution">
    <text evidence="1">The sequence shown here is derived from an EMBL/GenBank/DDBJ whole genome shotgun (WGS) entry which is preliminary data.</text>
</comment>
<feature type="non-terminal residue" evidence="1">
    <location>
        <position position="159"/>
    </location>
</feature>
<dbReference type="AlphaFoldDB" id="A0A9W8GTS2"/>
<name>A0A9W8GTS2_9FUNG</name>
<dbReference type="EMBL" id="JANBUH010000776">
    <property type="protein sequence ID" value="KAJ2749482.1"/>
    <property type="molecule type" value="Genomic_DNA"/>
</dbReference>